<keyword evidence="4 8" id="KW-0133">Cell shape</keyword>
<dbReference type="Pfam" id="PF03023">
    <property type="entry name" value="MurJ"/>
    <property type="match status" value="1"/>
</dbReference>
<dbReference type="Proteomes" id="UP000179164">
    <property type="component" value="Unassembled WGS sequence"/>
</dbReference>
<dbReference type="NCBIfam" id="TIGR01695">
    <property type="entry name" value="murJ_mviN"/>
    <property type="match status" value="1"/>
</dbReference>
<feature type="transmembrane region" description="Helical" evidence="8">
    <location>
        <begin position="196"/>
        <end position="219"/>
    </location>
</feature>
<protein>
    <recommendedName>
        <fullName evidence="8">Probable lipid II flippase MurJ</fullName>
    </recommendedName>
</protein>
<feature type="transmembrane region" description="Helical" evidence="8">
    <location>
        <begin position="104"/>
        <end position="124"/>
    </location>
</feature>
<evidence type="ECO:0000256" key="8">
    <source>
        <dbReference type="HAMAP-Rule" id="MF_02078"/>
    </source>
</evidence>
<comment type="subcellular location">
    <subcellularLocation>
        <location evidence="1 8">Cell membrane</location>
        <topology evidence="1 8">Multi-pass membrane protein</topology>
    </subcellularLocation>
</comment>
<keyword evidence="8 9" id="KW-0961">Cell wall biogenesis/degradation</keyword>
<evidence type="ECO:0000256" key="4">
    <source>
        <dbReference type="ARBA" id="ARBA00022960"/>
    </source>
</evidence>
<dbReference type="STRING" id="1798543.A2898_02800"/>
<dbReference type="HAMAP" id="MF_02078">
    <property type="entry name" value="MurJ_MviN"/>
    <property type="match status" value="1"/>
</dbReference>
<evidence type="ECO:0000256" key="3">
    <source>
        <dbReference type="ARBA" id="ARBA00022692"/>
    </source>
</evidence>
<keyword evidence="5 8" id="KW-0573">Peptidoglycan synthesis</keyword>
<accession>A0A1G2B7R8</accession>
<feature type="transmembrane region" description="Helical" evidence="8">
    <location>
        <begin position="144"/>
        <end position="163"/>
    </location>
</feature>
<evidence type="ECO:0000256" key="9">
    <source>
        <dbReference type="PIRNR" id="PIRNR002869"/>
    </source>
</evidence>
<evidence type="ECO:0000256" key="5">
    <source>
        <dbReference type="ARBA" id="ARBA00022984"/>
    </source>
</evidence>
<dbReference type="GO" id="GO:0008360">
    <property type="term" value="P:regulation of cell shape"/>
    <property type="evidence" value="ECO:0007669"/>
    <property type="project" value="UniProtKB-UniRule"/>
</dbReference>
<dbReference type="PRINTS" id="PR01806">
    <property type="entry name" value="VIRFACTRMVIN"/>
</dbReference>
<dbReference type="PANTHER" id="PTHR47019">
    <property type="entry name" value="LIPID II FLIPPASE MURJ"/>
    <property type="match status" value="1"/>
</dbReference>
<evidence type="ECO:0000256" key="6">
    <source>
        <dbReference type="ARBA" id="ARBA00022989"/>
    </source>
</evidence>
<feature type="transmembrane region" description="Helical" evidence="8">
    <location>
        <begin position="258"/>
        <end position="278"/>
    </location>
</feature>
<evidence type="ECO:0000313" key="10">
    <source>
        <dbReference type="EMBL" id="OGY85035.1"/>
    </source>
</evidence>
<comment type="similarity">
    <text evidence="8 9">Belongs to the MurJ/MviN family.</text>
</comment>
<feature type="transmembrane region" description="Helical" evidence="8">
    <location>
        <begin position="417"/>
        <end position="439"/>
    </location>
</feature>
<keyword evidence="6 8" id="KW-1133">Transmembrane helix</keyword>
<evidence type="ECO:0000313" key="11">
    <source>
        <dbReference type="Proteomes" id="UP000179164"/>
    </source>
</evidence>
<dbReference type="GO" id="GO:0071555">
    <property type="term" value="P:cell wall organization"/>
    <property type="evidence" value="ECO:0007669"/>
    <property type="project" value="UniProtKB-UniRule"/>
</dbReference>
<dbReference type="GO" id="GO:0034204">
    <property type="term" value="P:lipid translocation"/>
    <property type="evidence" value="ECO:0007669"/>
    <property type="project" value="TreeGrafter"/>
</dbReference>
<dbReference type="GO" id="GO:0015648">
    <property type="term" value="F:lipid-linked peptidoglycan transporter activity"/>
    <property type="evidence" value="ECO:0007669"/>
    <property type="project" value="UniProtKB-UniRule"/>
</dbReference>
<comment type="function">
    <text evidence="8 9">Involved in peptidoglycan biosynthesis. Transports lipid-linked peptidoglycan precursors from the inner to the outer leaflet of the cytoplasmic membrane.</text>
</comment>
<keyword evidence="8 9" id="KW-0813">Transport</keyword>
<proteinExistence type="inferred from homology"/>
<name>A0A1G2B7R8_9BACT</name>
<feature type="transmembrane region" description="Helical" evidence="8">
    <location>
        <begin position="393"/>
        <end position="411"/>
    </location>
</feature>
<keyword evidence="7 8" id="KW-0472">Membrane</keyword>
<feature type="transmembrane region" description="Helical" evidence="8">
    <location>
        <begin position="363"/>
        <end position="381"/>
    </location>
</feature>
<comment type="caution">
    <text evidence="10">The sequence shown here is derived from an EMBL/GenBank/DDBJ whole genome shotgun (WGS) entry which is preliminary data.</text>
</comment>
<organism evidence="10 11">
    <name type="scientific">Candidatus Kerfeldbacteria bacterium RIFCSPLOWO2_01_FULL_48_11</name>
    <dbReference type="NCBI Taxonomy" id="1798543"/>
    <lineage>
        <taxon>Bacteria</taxon>
        <taxon>Candidatus Kerfeldiibacteriota</taxon>
    </lineage>
</organism>
<feature type="transmembrane region" description="Helical" evidence="8">
    <location>
        <begin position="451"/>
        <end position="473"/>
    </location>
</feature>
<dbReference type="UniPathway" id="UPA00219"/>
<feature type="transmembrane region" description="Helical" evidence="8">
    <location>
        <begin position="170"/>
        <end position="190"/>
    </location>
</feature>
<dbReference type="InterPro" id="IPR004268">
    <property type="entry name" value="MurJ"/>
</dbReference>
<evidence type="ECO:0000256" key="2">
    <source>
        <dbReference type="ARBA" id="ARBA00022475"/>
    </source>
</evidence>
<feature type="transmembrane region" description="Helical" evidence="8">
    <location>
        <begin position="485"/>
        <end position="509"/>
    </location>
</feature>
<dbReference type="PANTHER" id="PTHR47019:SF1">
    <property type="entry name" value="LIPID II FLIPPASE MURJ"/>
    <property type="match status" value="1"/>
</dbReference>
<dbReference type="InterPro" id="IPR051050">
    <property type="entry name" value="Lipid_II_flippase_MurJ/MviN"/>
</dbReference>
<dbReference type="PIRSF" id="PIRSF002869">
    <property type="entry name" value="MviN"/>
    <property type="match status" value="1"/>
</dbReference>
<sequence>MWKKIWLRITTTVTGGAIIIATASVASRLLGLIRDRMLASMYGAGETLDAYYAAFKLPDLIFNILVLGALSSAFIPVFVRYLVKNGSVSPDSETWRLANSLLNILLIGLVTVGGIFFIFAEQLIPVIAPGFDGSRMDLTIQLTRIMLVAIVFFGVSNIATGILTSFKRYVSFAFAPVMYNLGIIFGIVVLSGRYGILGVAYGVVIGAVIHMAVQVPSIFRLGYRYRPLLDFKHEGVRQVGKLMVPRAFGLAVAQVDQLISVIIGSTLAVGTVAVFNFANNLQSFPIGVFGYSLAIAAFPIFSEAFAQNDTKKFVEHFSIAFRRVLFLIIPVSVLMLLLRAQIVRLVLGSGNFGWADTILTAQTLGYFSLSLFAQALIPMLARSFYALQDTKTPVKVGLLSVGINVILGWTLSRIWGVIGLGLAFSVASIVNMLFLLILLHHRVGNLDDNRIANSTLKILFISSVMGLVSWGMLRFLAIGVDMQRFVGVLIQGVGAGAVGIIVYLALAVIMKCEEIHILTSWVKKTKAQLFFRGGSQEEQKP</sequence>
<feature type="transmembrane region" description="Helical" evidence="8">
    <location>
        <begin position="60"/>
        <end position="83"/>
    </location>
</feature>
<feature type="transmembrane region" description="Helical" evidence="8">
    <location>
        <begin position="12"/>
        <end position="33"/>
    </location>
</feature>
<dbReference type="GO" id="GO:0005886">
    <property type="term" value="C:plasma membrane"/>
    <property type="evidence" value="ECO:0007669"/>
    <property type="project" value="UniProtKB-SubCell"/>
</dbReference>
<keyword evidence="2 8" id="KW-1003">Cell membrane</keyword>
<comment type="pathway">
    <text evidence="8">Cell wall biogenesis; peptidoglycan biosynthesis.</text>
</comment>
<evidence type="ECO:0000256" key="7">
    <source>
        <dbReference type="ARBA" id="ARBA00023136"/>
    </source>
</evidence>
<dbReference type="GO" id="GO:0009252">
    <property type="term" value="P:peptidoglycan biosynthetic process"/>
    <property type="evidence" value="ECO:0007669"/>
    <property type="project" value="UniProtKB-UniRule"/>
</dbReference>
<dbReference type="AlphaFoldDB" id="A0A1G2B7R8"/>
<feature type="transmembrane region" description="Helical" evidence="8">
    <location>
        <begin position="324"/>
        <end position="343"/>
    </location>
</feature>
<gene>
    <name evidence="8" type="primary">murJ</name>
    <name evidence="10" type="ORF">A2898_02800</name>
</gene>
<reference evidence="10 11" key="1">
    <citation type="journal article" date="2016" name="Nat. Commun.">
        <title>Thousands of microbial genomes shed light on interconnected biogeochemical processes in an aquifer system.</title>
        <authorList>
            <person name="Anantharaman K."/>
            <person name="Brown C.T."/>
            <person name="Hug L.A."/>
            <person name="Sharon I."/>
            <person name="Castelle C.J."/>
            <person name="Probst A.J."/>
            <person name="Thomas B.C."/>
            <person name="Singh A."/>
            <person name="Wilkins M.J."/>
            <person name="Karaoz U."/>
            <person name="Brodie E.L."/>
            <person name="Williams K.H."/>
            <person name="Hubbard S.S."/>
            <person name="Banfield J.F."/>
        </authorList>
    </citation>
    <scope>NUCLEOTIDE SEQUENCE [LARGE SCALE GENOMIC DNA]</scope>
</reference>
<dbReference type="CDD" id="cd13123">
    <property type="entry name" value="MATE_MurJ_like"/>
    <property type="match status" value="1"/>
</dbReference>
<evidence type="ECO:0000256" key="1">
    <source>
        <dbReference type="ARBA" id="ARBA00004651"/>
    </source>
</evidence>
<feature type="transmembrane region" description="Helical" evidence="8">
    <location>
        <begin position="284"/>
        <end position="304"/>
    </location>
</feature>
<dbReference type="EMBL" id="MHKE01000002">
    <property type="protein sequence ID" value="OGY85035.1"/>
    <property type="molecule type" value="Genomic_DNA"/>
</dbReference>
<keyword evidence="3 8" id="KW-0812">Transmembrane</keyword>